<reference evidence="12" key="2">
    <citation type="submission" date="2025-08" db="UniProtKB">
        <authorList>
            <consortium name="Ensembl"/>
        </authorList>
    </citation>
    <scope>IDENTIFICATION</scope>
</reference>
<keyword evidence="8" id="KW-0807">Transducer</keyword>
<feature type="transmembrane region" description="Helical" evidence="10">
    <location>
        <begin position="125"/>
        <end position="144"/>
    </location>
</feature>
<evidence type="ECO:0000256" key="8">
    <source>
        <dbReference type="ARBA" id="ARBA00023224"/>
    </source>
</evidence>
<dbReference type="PROSITE" id="PS50262">
    <property type="entry name" value="G_PROTEIN_RECEP_F1_2"/>
    <property type="match status" value="1"/>
</dbReference>
<evidence type="ECO:0000256" key="2">
    <source>
        <dbReference type="ARBA" id="ARBA00004141"/>
    </source>
</evidence>
<feature type="transmembrane region" description="Helical" evidence="10">
    <location>
        <begin position="159"/>
        <end position="177"/>
    </location>
</feature>
<protein>
    <recommendedName>
        <fullName evidence="11">G-protein coupled receptors family 1 profile domain-containing protein</fullName>
    </recommendedName>
</protein>
<reference evidence="13" key="1">
    <citation type="submission" date="2016-06" db="EMBL/GenBank/DDBJ databases">
        <title>De novo assembly and RNA-Seq shows season-dependent expression and editing in black bear kidneys.</title>
        <authorList>
            <person name="Korstanje R."/>
            <person name="Srivastava A."/>
            <person name="Sarsani V.K."/>
            <person name="Sheehan S.M."/>
            <person name="Seger R.L."/>
            <person name="Barter M.E."/>
            <person name="Lindqvist C."/>
            <person name="Brody L.C."/>
            <person name="Mullikin J.C."/>
        </authorList>
    </citation>
    <scope>NUCLEOTIDE SEQUENCE [LARGE SCALE GENOMIC DNA]</scope>
</reference>
<dbReference type="SUPFAM" id="SSF81321">
    <property type="entry name" value="Family A G protein-coupled receptor-like"/>
    <property type="match status" value="1"/>
</dbReference>
<accession>A0A452QHK3</accession>
<keyword evidence="6 10" id="KW-0472">Membrane</keyword>
<dbReference type="InterPro" id="IPR000276">
    <property type="entry name" value="GPCR_Rhodpsn"/>
</dbReference>
<evidence type="ECO:0000256" key="3">
    <source>
        <dbReference type="ARBA" id="ARBA00022692"/>
    </source>
</evidence>
<dbReference type="Ensembl" id="ENSUAMT00000005157.1">
    <property type="protein sequence ID" value="ENSUAMP00000004525.1"/>
    <property type="gene ID" value="ENSUAMG00000004148.1"/>
</dbReference>
<feature type="region of interest" description="Disordered" evidence="9">
    <location>
        <begin position="1"/>
        <end position="29"/>
    </location>
</feature>
<keyword evidence="5" id="KW-0297">G-protein coupled receptor</keyword>
<dbReference type="GO" id="GO:0004984">
    <property type="term" value="F:olfactory receptor activity"/>
    <property type="evidence" value="ECO:0007669"/>
    <property type="project" value="InterPro"/>
</dbReference>
<organism evidence="12 13">
    <name type="scientific">Ursus americanus</name>
    <name type="common">American black bear</name>
    <name type="synonym">Euarctos americanus</name>
    <dbReference type="NCBI Taxonomy" id="9643"/>
    <lineage>
        <taxon>Eukaryota</taxon>
        <taxon>Metazoa</taxon>
        <taxon>Chordata</taxon>
        <taxon>Craniata</taxon>
        <taxon>Vertebrata</taxon>
        <taxon>Euteleostomi</taxon>
        <taxon>Mammalia</taxon>
        <taxon>Eutheria</taxon>
        <taxon>Laurasiatheria</taxon>
        <taxon>Carnivora</taxon>
        <taxon>Caniformia</taxon>
        <taxon>Ursidae</taxon>
        <taxon>Ursus</taxon>
    </lineage>
</organism>
<name>A0A452QHK3_URSAM</name>
<dbReference type="PANTHER" id="PTHR48001">
    <property type="entry name" value="OLFACTORY RECEPTOR"/>
    <property type="match status" value="1"/>
</dbReference>
<keyword evidence="7" id="KW-0675">Receptor</keyword>
<dbReference type="PRINTS" id="PR00237">
    <property type="entry name" value="GPCRRHODOPSN"/>
</dbReference>
<comment type="subcellular location">
    <subcellularLocation>
        <location evidence="2">Membrane</location>
        <topology evidence="2">Multi-pass membrane protein</topology>
    </subcellularLocation>
</comment>
<sequence>MWGTGMSKHPRMHGTPPTPGQALARMSMEQRQRSPGVKNISIWNTAAFSFCLHPCNTYFLQSHLHHMGPSNETQISNFLLLGFSEGPELQPLIFGFFLSMYLITVFGNLLLILAVSSDSHLHTPMYFFLANLSFVDICFTSTTVPKMLWNNQTQSKSQVITYGGCITQIYFFLLFILEECHTPRVSGIHQAKAAGCKEIDF</sequence>
<dbReference type="GO" id="GO:0016020">
    <property type="term" value="C:membrane"/>
    <property type="evidence" value="ECO:0007669"/>
    <property type="project" value="UniProtKB-SubCell"/>
</dbReference>
<dbReference type="InterPro" id="IPR000725">
    <property type="entry name" value="Olfact_rcpt"/>
</dbReference>
<proteinExistence type="predicted"/>
<evidence type="ECO:0000256" key="1">
    <source>
        <dbReference type="ARBA" id="ARBA00003929"/>
    </source>
</evidence>
<evidence type="ECO:0000256" key="5">
    <source>
        <dbReference type="ARBA" id="ARBA00023040"/>
    </source>
</evidence>
<evidence type="ECO:0000256" key="7">
    <source>
        <dbReference type="ARBA" id="ARBA00023170"/>
    </source>
</evidence>
<dbReference type="Proteomes" id="UP000291022">
    <property type="component" value="Unassembled WGS sequence"/>
</dbReference>
<comment type="function">
    <text evidence="1">Putative odorant or sperm cell receptor.</text>
</comment>
<dbReference type="GeneTree" id="ENSGT00950000183216"/>
<dbReference type="Pfam" id="PF13853">
    <property type="entry name" value="7tm_4"/>
    <property type="match status" value="1"/>
</dbReference>
<dbReference type="GO" id="GO:0004930">
    <property type="term" value="F:G protein-coupled receptor activity"/>
    <property type="evidence" value="ECO:0007669"/>
    <property type="project" value="UniProtKB-KW"/>
</dbReference>
<dbReference type="Gene3D" id="1.20.1070.10">
    <property type="entry name" value="Rhodopsin 7-helix transmembrane proteins"/>
    <property type="match status" value="1"/>
</dbReference>
<keyword evidence="4 10" id="KW-1133">Transmembrane helix</keyword>
<evidence type="ECO:0000259" key="11">
    <source>
        <dbReference type="PROSITE" id="PS50262"/>
    </source>
</evidence>
<dbReference type="AlphaFoldDB" id="A0A452QHK3"/>
<evidence type="ECO:0000256" key="6">
    <source>
        <dbReference type="ARBA" id="ARBA00023136"/>
    </source>
</evidence>
<dbReference type="STRING" id="9643.ENSUAMP00000004525"/>
<reference evidence="12" key="3">
    <citation type="submission" date="2025-09" db="UniProtKB">
        <authorList>
            <consortium name="Ensembl"/>
        </authorList>
    </citation>
    <scope>IDENTIFICATION</scope>
</reference>
<feature type="domain" description="G-protein coupled receptors family 1 profile" evidence="11">
    <location>
        <begin position="107"/>
        <end position="148"/>
    </location>
</feature>
<keyword evidence="13" id="KW-1185">Reference proteome</keyword>
<evidence type="ECO:0000313" key="12">
    <source>
        <dbReference type="Ensembl" id="ENSUAMP00000004525.1"/>
    </source>
</evidence>
<evidence type="ECO:0000256" key="10">
    <source>
        <dbReference type="SAM" id="Phobius"/>
    </source>
</evidence>
<evidence type="ECO:0000313" key="13">
    <source>
        <dbReference type="Proteomes" id="UP000291022"/>
    </source>
</evidence>
<feature type="transmembrane region" description="Helical" evidence="10">
    <location>
        <begin position="92"/>
        <end position="113"/>
    </location>
</feature>
<keyword evidence="3 10" id="KW-0812">Transmembrane</keyword>
<dbReference type="InterPro" id="IPR017452">
    <property type="entry name" value="GPCR_Rhodpsn_7TM"/>
</dbReference>
<evidence type="ECO:0000256" key="9">
    <source>
        <dbReference type="SAM" id="MobiDB-lite"/>
    </source>
</evidence>
<evidence type="ECO:0000256" key="4">
    <source>
        <dbReference type="ARBA" id="ARBA00022989"/>
    </source>
</evidence>